<reference evidence="3 4" key="1">
    <citation type="journal article" date="2018" name="Mycol. Prog.">
        <title>Coniella lustricola, a new species from submerged detritus.</title>
        <authorList>
            <person name="Raudabaugh D.B."/>
            <person name="Iturriaga T."/>
            <person name="Carver A."/>
            <person name="Mondo S."/>
            <person name="Pangilinan J."/>
            <person name="Lipzen A."/>
            <person name="He G."/>
            <person name="Amirebrahimi M."/>
            <person name="Grigoriev I.V."/>
            <person name="Miller A.N."/>
        </authorList>
    </citation>
    <scope>NUCLEOTIDE SEQUENCE [LARGE SCALE GENOMIC DNA]</scope>
    <source>
        <strain evidence="3 4">B22-T-1</strain>
    </source>
</reference>
<dbReference type="Proteomes" id="UP000241462">
    <property type="component" value="Unassembled WGS sequence"/>
</dbReference>
<dbReference type="OrthoDB" id="429813at2759"/>
<dbReference type="EMBL" id="KZ678573">
    <property type="protein sequence ID" value="PSR79290.1"/>
    <property type="molecule type" value="Genomic_DNA"/>
</dbReference>
<evidence type="ECO:0008006" key="5">
    <source>
        <dbReference type="Google" id="ProtNLM"/>
    </source>
</evidence>
<dbReference type="SUPFAM" id="SSF56801">
    <property type="entry name" value="Acetyl-CoA synthetase-like"/>
    <property type="match status" value="1"/>
</dbReference>
<keyword evidence="4" id="KW-1185">Reference proteome</keyword>
<accession>A0A2T2ZXZ0</accession>
<dbReference type="AlphaFoldDB" id="A0A2T2ZXZ0"/>
<dbReference type="InterPro" id="IPR042099">
    <property type="entry name" value="ANL_N_sf"/>
</dbReference>
<dbReference type="InterPro" id="IPR051414">
    <property type="entry name" value="Adenylate-forming_Reductase"/>
</dbReference>
<dbReference type="STRING" id="2025994.A0A2T2ZXZ0"/>
<organism evidence="3 4">
    <name type="scientific">Coniella lustricola</name>
    <dbReference type="NCBI Taxonomy" id="2025994"/>
    <lineage>
        <taxon>Eukaryota</taxon>
        <taxon>Fungi</taxon>
        <taxon>Dikarya</taxon>
        <taxon>Ascomycota</taxon>
        <taxon>Pezizomycotina</taxon>
        <taxon>Sordariomycetes</taxon>
        <taxon>Sordariomycetidae</taxon>
        <taxon>Diaporthales</taxon>
        <taxon>Schizoparmaceae</taxon>
        <taxon>Coniella</taxon>
    </lineage>
</organism>
<dbReference type="PANTHER" id="PTHR43439:SF2">
    <property type="entry name" value="ENZYME, PUTATIVE (JCVI)-RELATED"/>
    <property type="match status" value="1"/>
</dbReference>
<keyword evidence="2" id="KW-0597">Phosphoprotein</keyword>
<keyword evidence="1" id="KW-0596">Phosphopantetheine</keyword>
<gene>
    <name evidence="3" type="ORF">BD289DRAFT_103575</name>
</gene>
<evidence type="ECO:0000256" key="2">
    <source>
        <dbReference type="ARBA" id="ARBA00022553"/>
    </source>
</evidence>
<sequence>MWKQNPNAPPDCGRRLLPATIDKRAQEEPDSAWASLPIDDYDLSKGFEDISIARFANAINRLAWFIDGAVGRSTTFETIAYLGIADIRYHMLQMAVCKTGHKVLFSSHINSKNIHISLMEQTDCNIFFSALGVHVNDILEDRPMKHFVVPELDDLLNEEKVPHWPYTKTYEEAEHDPYVVLHTSGTTGLPVSLLSSLYCFIAKTGFFRLEYVT</sequence>
<dbReference type="PANTHER" id="PTHR43439">
    <property type="entry name" value="PHENYLACETATE-COENZYME A LIGASE"/>
    <property type="match status" value="1"/>
</dbReference>
<protein>
    <recommendedName>
        <fullName evidence="5">AMP-dependent synthetase/ligase domain-containing protein</fullName>
    </recommendedName>
</protein>
<dbReference type="Gene3D" id="3.40.50.12780">
    <property type="entry name" value="N-terminal domain of ligase-like"/>
    <property type="match status" value="1"/>
</dbReference>
<evidence type="ECO:0000256" key="1">
    <source>
        <dbReference type="ARBA" id="ARBA00022450"/>
    </source>
</evidence>
<proteinExistence type="predicted"/>
<evidence type="ECO:0000313" key="3">
    <source>
        <dbReference type="EMBL" id="PSR79290.1"/>
    </source>
</evidence>
<dbReference type="InParanoid" id="A0A2T2ZXZ0"/>
<evidence type="ECO:0000313" key="4">
    <source>
        <dbReference type="Proteomes" id="UP000241462"/>
    </source>
</evidence>
<name>A0A2T2ZXZ0_9PEZI</name>